<evidence type="ECO:0000256" key="1">
    <source>
        <dbReference type="ARBA" id="ARBA00008761"/>
    </source>
</evidence>
<dbReference type="Proteomes" id="UP000569329">
    <property type="component" value="Unassembled WGS sequence"/>
</dbReference>
<feature type="domain" description="Cas12f1-like TNB" evidence="7">
    <location>
        <begin position="161"/>
        <end position="224"/>
    </location>
</feature>
<comment type="similarity">
    <text evidence="1">In the C-terminal section; belongs to the transposase 35 family.</text>
</comment>
<evidence type="ECO:0000256" key="5">
    <source>
        <dbReference type="SAM" id="MobiDB-lite"/>
    </source>
</evidence>
<dbReference type="RefSeq" id="WP_182545065.1">
    <property type="nucleotide sequence ID" value="NZ_JACGWZ010000004.1"/>
</dbReference>
<dbReference type="GO" id="GO:0032196">
    <property type="term" value="P:transposition"/>
    <property type="evidence" value="ECO:0007669"/>
    <property type="project" value="UniProtKB-KW"/>
</dbReference>
<keyword evidence="3" id="KW-0238">DNA-binding</keyword>
<accession>A0A839DYJ1</accession>
<evidence type="ECO:0000256" key="2">
    <source>
        <dbReference type="ARBA" id="ARBA00022578"/>
    </source>
</evidence>
<feature type="compositionally biased region" description="Polar residues" evidence="5">
    <location>
        <begin position="228"/>
        <end position="256"/>
    </location>
</feature>
<dbReference type="AlphaFoldDB" id="A0A839DYJ1"/>
<dbReference type="GO" id="GO:0003677">
    <property type="term" value="F:DNA binding"/>
    <property type="evidence" value="ECO:0007669"/>
    <property type="project" value="UniProtKB-KW"/>
</dbReference>
<evidence type="ECO:0000313" key="8">
    <source>
        <dbReference type="EMBL" id="MBA8825799.1"/>
    </source>
</evidence>
<reference evidence="8 9" key="1">
    <citation type="submission" date="2020-07" db="EMBL/GenBank/DDBJ databases">
        <title>Sequencing the genomes of 1000 actinobacteria strains.</title>
        <authorList>
            <person name="Klenk H.-P."/>
        </authorList>
    </citation>
    <scope>NUCLEOTIDE SEQUENCE [LARGE SCALE GENOMIC DNA]</scope>
    <source>
        <strain evidence="8 9">DSM 45975</strain>
    </source>
</reference>
<dbReference type="InterPro" id="IPR010095">
    <property type="entry name" value="Cas12f1-like_TNB"/>
</dbReference>
<gene>
    <name evidence="8" type="ORF">FHX42_003165</name>
</gene>
<dbReference type="EMBL" id="JACGWZ010000004">
    <property type="protein sequence ID" value="MBA8825799.1"/>
    <property type="molecule type" value="Genomic_DNA"/>
</dbReference>
<protein>
    <submittedName>
        <fullName evidence="8">Transposase</fullName>
    </submittedName>
</protein>
<evidence type="ECO:0000259" key="6">
    <source>
        <dbReference type="Pfam" id="PF01385"/>
    </source>
</evidence>
<keyword evidence="4" id="KW-0233">DNA recombination</keyword>
<dbReference type="Pfam" id="PF01385">
    <property type="entry name" value="OrfB_IS605"/>
    <property type="match status" value="1"/>
</dbReference>
<evidence type="ECO:0000256" key="3">
    <source>
        <dbReference type="ARBA" id="ARBA00023125"/>
    </source>
</evidence>
<feature type="region of interest" description="Disordered" evidence="5">
    <location>
        <begin position="65"/>
        <end position="94"/>
    </location>
</feature>
<evidence type="ECO:0000256" key="4">
    <source>
        <dbReference type="ARBA" id="ARBA00023172"/>
    </source>
</evidence>
<dbReference type="InterPro" id="IPR001959">
    <property type="entry name" value="Transposase"/>
</dbReference>
<evidence type="ECO:0000313" key="9">
    <source>
        <dbReference type="Proteomes" id="UP000569329"/>
    </source>
</evidence>
<feature type="compositionally biased region" description="Basic and acidic residues" evidence="5">
    <location>
        <begin position="65"/>
        <end position="88"/>
    </location>
</feature>
<proteinExistence type="inferred from homology"/>
<dbReference type="NCBIfam" id="NF040570">
    <property type="entry name" value="guided_TnpB"/>
    <property type="match status" value="1"/>
</dbReference>
<comment type="caution">
    <text evidence="8">The sequence shown here is derived from an EMBL/GenBank/DDBJ whole genome shotgun (WGS) entry which is preliminary data.</text>
</comment>
<name>A0A839DYJ1_9PSEU</name>
<feature type="domain" description="Probable transposase IS891/IS1136/IS1341" evidence="6">
    <location>
        <begin position="89"/>
        <end position="145"/>
    </location>
</feature>
<sequence>MRCSGGYSWRRVWGTVGMVLQAYRLAPGSTAEQQAMLASHRGAARFAFNRRHVRLPRIGTVRTHESTRKLARHVERGTARQQGPDKRAGQKTSARWRKTQVRIAELRTAIANARADGLHQLSTRLVNEFDAVVLEDLHVAGMLRNRQLARAVPGAGMGGARRQVTYKAAWSHRALIVADRFCPSSKTCDDCGVVTATLSLRQRTFTCDHCGCATDRDLNAARNLASPAETTGSTSSPSCGATQNEPAGNPRKTSPAGTGYRYGKTSTHRAGADAA</sequence>
<keyword evidence="2" id="KW-0815">Transposition</keyword>
<dbReference type="Pfam" id="PF07282">
    <property type="entry name" value="Cas12f1-like_TNB"/>
    <property type="match status" value="1"/>
</dbReference>
<dbReference type="GO" id="GO:0006310">
    <property type="term" value="P:DNA recombination"/>
    <property type="evidence" value="ECO:0007669"/>
    <property type="project" value="UniProtKB-KW"/>
</dbReference>
<keyword evidence="9" id="KW-1185">Reference proteome</keyword>
<evidence type="ECO:0000259" key="7">
    <source>
        <dbReference type="Pfam" id="PF07282"/>
    </source>
</evidence>
<organism evidence="8 9">
    <name type="scientific">Halosaccharopolyspora lacisalsi</name>
    <dbReference type="NCBI Taxonomy" id="1000566"/>
    <lineage>
        <taxon>Bacteria</taxon>
        <taxon>Bacillati</taxon>
        <taxon>Actinomycetota</taxon>
        <taxon>Actinomycetes</taxon>
        <taxon>Pseudonocardiales</taxon>
        <taxon>Pseudonocardiaceae</taxon>
        <taxon>Halosaccharopolyspora</taxon>
    </lineage>
</organism>
<feature type="region of interest" description="Disordered" evidence="5">
    <location>
        <begin position="226"/>
        <end position="275"/>
    </location>
</feature>